<name>A0A5E7CMA8_PSEFL</name>
<dbReference type="PANTHER" id="PTHR43877:SF1">
    <property type="entry name" value="ACETYLTRANSFERASE"/>
    <property type="match status" value="1"/>
</dbReference>
<reference evidence="4 5" key="1">
    <citation type="submission" date="2019-09" db="EMBL/GenBank/DDBJ databases">
        <authorList>
            <person name="Chandra G."/>
            <person name="Truman W A."/>
        </authorList>
    </citation>
    <scope>NUCLEOTIDE SEQUENCE [LARGE SCALE GENOMIC DNA]</scope>
    <source>
        <strain evidence="4">PS723</strain>
    </source>
</reference>
<keyword evidence="2" id="KW-0012">Acyltransferase</keyword>
<evidence type="ECO:0000256" key="1">
    <source>
        <dbReference type="ARBA" id="ARBA00022679"/>
    </source>
</evidence>
<sequence length="152" mass="16590">MMECEVRLARESDAASISAVILAALRTTNAKDYPPSVIERVELSFSPAAVLIFLARRKVFVALTDDHLVGTASLDGSIVRSVFVAPTAQGQGVGKQLLNELERSAREMGVTSLSVPSTVTAERFYSTLGFRAVRDSYHGDERTIIMERDLDN</sequence>
<keyword evidence="1" id="KW-0808">Transferase</keyword>
<dbReference type="Pfam" id="PF13673">
    <property type="entry name" value="Acetyltransf_10"/>
    <property type="match status" value="1"/>
</dbReference>
<organism evidence="4 5">
    <name type="scientific">Pseudomonas fluorescens</name>
    <dbReference type="NCBI Taxonomy" id="294"/>
    <lineage>
        <taxon>Bacteria</taxon>
        <taxon>Pseudomonadati</taxon>
        <taxon>Pseudomonadota</taxon>
        <taxon>Gammaproteobacteria</taxon>
        <taxon>Pseudomonadales</taxon>
        <taxon>Pseudomonadaceae</taxon>
        <taxon>Pseudomonas</taxon>
    </lineage>
</organism>
<evidence type="ECO:0000313" key="4">
    <source>
        <dbReference type="EMBL" id="VVO06100.1"/>
    </source>
</evidence>
<proteinExistence type="predicted"/>
<dbReference type="EMBL" id="CABVHY010000014">
    <property type="protein sequence ID" value="VVO06100.1"/>
    <property type="molecule type" value="Genomic_DNA"/>
</dbReference>
<accession>A0A5E7CMA8</accession>
<dbReference type="PANTHER" id="PTHR43877">
    <property type="entry name" value="AMINOALKYLPHOSPHONATE N-ACETYLTRANSFERASE-RELATED-RELATED"/>
    <property type="match status" value="1"/>
</dbReference>
<dbReference type="SUPFAM" id="SSF55729">
    <property type="entry name" value="Acyl-CoA N-acyltransferases (Nat)"/>
    <property type="match status" value="1"/>
</dbReference>
<dbReference type="RefSeq" id="WP_224795692.1">
    <property type="nucleotide sequence ID" value="NZ_CABVHY010000014.1"/>
</dbReference>
<evidence type="ECO:0000313" key="5">
    <source>
        <dbReference type="Proteomes" id="UP000379480"/>
    </source>
</evidence>
<dbReference type="CDD" id="cd04301">
    <property type="entry name" value="NAT_SF"/>
    <property type="match status" value="1"/>
</dbReference>
<gene>
    <name evidence="4" type="ORF">PS723_03035</name>
</gene>
<dbReference type="GO" id="GO:0016747">
    <property type="term" value="F:acyltransferase activity, transferring groups other than amino-acyl groups"/>
    <property type="evidence" value="ECO:0007669"/>
    <property type="project" value="InterPro"/>
</dbReference>
<dbReference type="Gene3D" id="3.40.630.30">
    <property type="match status" value="1"/>
</dbReference>
<evidence type="ECO:0000259" key="3">
    <source>
        <dbReference type="PROSITE" id="PS51186"/>
    </source>
</evidence>
<dbReference type="InterPro" id="IPR016181">
    <property type="entry name" value="Acyl_CoA_acyltransferase"/>
</dbReference>
<dbReference type="InterPro" id="IPR050832">
    <property type="entry name" value="Bact_Acetyltransf"/>
</dbReference>
<dbReference type="AlphaFoldDB" id="A0A5E7CMA8"/>
<evidence type="ECO:0000256" key="2">
    <source>
        <dbReference type="ARBA" id="ARBA00023315"/>
    </source>
</evidence>
<dbReference type="InterPro" id="IPR000182">
    <property type="entry name" value="GNAT_dom"/>
</dbReference>
<protein>
    <recommendedName>
        <fullName evidence="3">N-acetyltransferase domain-containing protein</fullName>
    </recommendedName>
</protein>
<dbReference type="Proteomes" id="UP000379480">
    <property type="component" value="Unassembled WGS sequence"/>
</dbReference>
<feature type="domain" description="N-acetyltransferase" evidence="3">
    <location>
        <begin position="4"/>
        <end position="151"/>
    </location>
</feature>
<dbReference type="PROSITE" id="PS51186">
    <property type="entry name" value="GNAT"/>
    <property type="match status" value="1"/>
</dbReference>